<keyword evidence="1" id="KW-1133">Transmembrane helix</keyword>
<dbReference type="Proteomes" id="UP001519654">
    <property type="component" value="Unassembled WGS sequence"/>
</dbReference>
<proteinExistence type="predicted"/>
<feature type="transmembrane region" description="Helical" evidence="1">
    <location>
        <begin position="98"/>
        <end position="121"/>
    </location>
</feature>
<evidence type="ECO:0000313" key="2">
    <source>
        <dbReference type="EMBL" id="MBU2664571.1"/>
    </source>
</evidence>
<protein>
    <submittedName>
        <fullName evidence="2">ABC transporter permease</fullName>
    </submittedName>
</protein>
<sequence>MPIPAVVRAEWTKARTTPDLPLAMALTVVATLTVAALVKATTADTPDPVRVGLLGLQLGQAIIAVAAVQLVAGEYGTGLIRSSLLAVPRRWPVLAAKALILTAATTATAVVSVAGCVLLDGRPGFPVRPAVGSVVYLGLVALLALGAAATLRSATASAGVVLGLLFLVPSMLRWLPDPDWADFVYRAGPATAGTRIQSTVDVDTPWRGLAVTAAWAVGALLLGALTLQRRDHG</sequence>
<dbReference type="EMBL" id="JAHKKG010000004">
    <property type="protein sequence ID" value="MBU2664571.1"/>
    <property type="molecule type" value="Genomic_DNA"/>
</dbReference>
<name>A0ABS5YM95_9ACTN</name>
<feature type="transmembrane region" description="Helical" evidence="1">
    <location>
        <begin position="58"/>
        <end position="77"/>
    </location>
</feature>
<dbReference type="RefSeq" id="WP_215787299.1">
    <property type="nucleotide sequence ID" value="NZ_JAHKKG010000004.1"/>
</dbReference>
<accession>A0ABS5YM95</accession>
<keyword evidence="1" id="KW-0812">Transmembrane</keyword>
<keyword evidence="1" id="KW-0472">Membrane</keyword>
<keyword evidence="3" id="KW-1185">Reference proteome</keyword>
<feature type="transmembrane region" description="Helical" evidence="1">
    <location>
        <begin position="158"/>
        <end position="175"/>
    </location>
</feature>
<feature type="transmembrane region" description="Helical" evidence="1">
    <location>
        <begin position="133"/>
        <end position="151"/>
    </location>
</feature>
<evidence type="ECO:0000313" key="3">
    <source>
        <dbReference type="Proteomes" id="UP001519654"/>
    </source>
</evidence>
<comment type="caution">
    <text evidence="2">The sequence shown here is derived from an EMBL/GenBank/DDBJ whole genome shotgun (WGS) entry which is preliminary data.</text>
</comment>
<feature type="transmembrane region" description="Helical" evidence="1">
    <location>
        <begin position="20"/>
        <end position="38"/>
    </location>
</feature>
<organism evidence="2 3">
    <name type="scientific">Paractinoplanes bogorensis</name>
    <dbReference type="NCBI Taxonomy" id="1610840"/>
    <lineage>
        <taxon>Bacteria</taxon>
        <taxon>Bacillati</taxon>
        <taxon>Actinomycetota</taxon>
        <taxon>Actinomycetes</taxon>
        <taxon>Micromonosporales</taxon>
        <taxon>Micromonosporaceae</taxon>
        <taxon>Paractinoplanes</taxon>
    </lineage>
</organism>
<feature type="transmembrane region" description="Helical" evidence="1">
    <location>
        <begin position="208"/>
        <end position="227"/>
    </location>
</feature>
<gene>
    <name evidence="2" type="ORF">KOI35_13795</name>
</gene>
<evidence type="ECO:0000256" key="1">
    <source>
        <dbReference type="SAM" id="Phobius"/>
    </source>
</evidence>
<reference evidence="2 3" key="1">
    <citation type="submission" date="2021-06" db="EMBL/GenBank/DDBJ databases">
        <title>Actinoplanes lichenicola sp. nov., and Actinoplanes ovalisporus sp. nov., isolated from lichen in Thailand.</title>
        <authorList>
            <person name="Saeng-In P."/>
            <person name="Kanchanasin P."/>
            <person name="Yuki M."/>
            <person name="Kudo T."/>
            <person name="Ohkuma M."/>
            <person name="Phongsopitanun W."/>
            <person name="Tanasupawat S."/>
        </authorList>
    </citation>
    <scope>NUCLEOTIDE SEQUENCE [LARGE SCALE GENOMIC DNA]</scope>
    <source>
        <strain evidence="2 3">NBRC 110975</strain>
    </source>
</reference>